<proteinExistence type="predicted"/>
<dbReference type="EMBL" id="GBXM01098709">
    <property type="protein sequence ID" value="JAH09868.1"/>
    <property type="molecule type" value="Transcribed_RNA"/>
</dbReference>
<name>A0A0E9Q180_ANGAN</name>
<reference evidence="2" key="1">
    <citation type="submission" date="2014-11" db="EMBL/GenBank/DDBJ databases">
        <authorList>
            <person name="Amaro Gonzalez C."/>
        </authorList>
    </citation>
    <scope>NUCLEOTIDE SEQUENCE</scope>
</reference>
<sequence>MYFPFWFLETILKSCTTVINCFIDEVLFIITVLSHVFFFFSNLFAQ</sequence>
<feature type="transmembrane region" description="Helical" evidence="1">
    <location>
        <begin position="26"/>
        <end position="45"/>
    </location>
</feature>
<evidence type="ECO:0000313" key="2">
    <source>
        <dbReference type="EMBL" id="JAH09868.1"/>
    </source>
</evidence>
<organism evidence="2">
    <name type="scientific">Anguilla anguilla</name>
    <name type="common">European freshwater eel</name>
    <name type="synonym">Muraena anguilla</name>
    <dbReference type="NCBI Taxonomy" id="7936"/>
    <lineage>
        <taxon>Eukaryota</taxon>
        <taxon>Metazoa</taxon>
        <taxon>Chordata</taxon>
        <taxon>Craniata</taxon>
        <taxon>Vertebrata</taxon>
        <taxon>Euteleostomi</taxon>
        <taxon>Actinopterygii</taxon>
        <taxon>Neopterygii</taxon>
        <taxon>Teleostei</taxon>
        <taxon>Anguilliformes</taxon>
        <taxon>Anguillidae</taxon>
        <taxon>Anguilla</taxon>
    </lineage>
</organism>
<keyword evidence="1" id="KW-0812">Transmembrane</keyword>
<evidence type="ECO:0000256" key="1">
    <source>
        <dbReference type="SAM" id="Phobius"/>
    </source>
</evidence>
<accession>A0A0E9Q180</accession>
<protein>
    <submittedName>
        <fullName evidence="2">Uncharacterized protein</fullName>
    </submittedName>
</protein>
<keyword evidence="1" id="KW-1133">Transmembrane helix</keyword>
<reference evidence="2" key="2">
    <citation type="journal article" date="2015" name="Fish Shellfish Immunol.">
        <title>Early steps in the European eel (Anguilla anguilla)-Vibrio vulnificus interaction in the gills: Role of the RtxA13 toxin.</title>
        <authorList>
            <person name="Callol A."/>
            <person name="Pajuelo D."/>
            <person name="Ebbesson L."/>
            <person name="Teles M."/>
            <person name="MacKenzie S."/>
            <person name="Amaro C."/>
        </authorList>
    </citation>
    <scope>NUCLEOTIDE SEQUENCE</scope>
</reference>
<keyword evidence="1" id="KW-0472">Membrane</keyword>
<dbReference type="AlphaFoldDB" id="A0A0E9Q180"/>